<evidence type="ECO:0000313" key="2">
    <source>
        <dbReference type="EMBL" id="KPH51561.1"/>
    </source>
</evidence>
<feature type="transmembrane region" description="Helical" evidence="1">
    <location>
        <begin position="47"/>
        <end position="66"/>
    </location>
</feature>
<dbReference type="RefSeq" id="WP_060662484.1">
    <property type="nucleotide sequence ID" value="NZ_JNUR01000001.1"/>
</dbReference>
<organism evidence="2 3">
    <name type="scientific">Helicobacter pullorum</name>
    <dbReference type="NCBI Taxonomy" id="35818"/>
    <lineage>
        <taxon>Bacteria</taxon>
        <taxon>Pseudomonadati</taxon>
        <taxon>Campylobacterota</taxon>
        <taxon>Epsilonproteobacteria</taxon>
        <taxon>Campylobacterales</taxon>
        <taxon>Helicobacteraceae</taxon>
        <taxon>Helicobacter</taxon>
    </lineage>
</organism>
<comment type="caution">
    <text evidence="2">The sequence shown here is derived from an EMBL/GenBank/DDBJ whole genome shotgun (WGS) entry which is preliminary data.</text>
</comment>
<evidence type="ECO:0000313" key="3">
    <source>
        <dbReference type="Proteomes" id="UP000037800"/>
    </source>
</evidence>
<gene>
    <name evidence="2" type="ORF">HPU229336_00155</name>
</gene>
<name>A0AAW3J567_9HELI</name>
<keyword evidence="1" id="KW-1133">Transmembrane helix</keyword>
<protein>
    <recommendedName>
        <fullName evidence="4">Inner membrane protein</fullName>
    </recommendedName>
</protein>
<accession>A0AAW3J567</accession>
<feature type="transmembrane region" description="Helical" evidence="1">
    <location>
        <begin position="87"/>
        <end position="115"/>
    </location>
</feature>
<evidence type="ECO:0000256" key="1">
    <source>
        <dbReference type="SAM" id="Phobius"/>
    </source>
</evidence>
<keyword evidence="1" id="KW-0472">Membrane</keyword>
<keyword evidence="1" id="KW-0812">Transmembrane</keyword>
<dbReference type="EMBL" id="JNUR01000001">
    <property type="protein sequence ID" value="KPH51561.1"/>
    <property type="molecule type" value="Genomic_DNA"/>
</dbReference>
<evidence type="ECO:0008006" key="4">
    <source>
        <dbReference type="Google" id="ProtNLM"/>
    </source>
</evidence>
<feature type="transmembrane region" description="Helical" evidence="1">
    <location>
        <begin position="167"/>
        <end position="189"/>
    </location>
</feature>
<proteinExistence type="predicted"/>
<sequence>MNTHTKDTFVFITLLGLVVIWVFHIPYTISPNVIKAFFSSYEKPHKFILIDMFCLLCSMACFMMLLCKRYLDSKWQPYRWYRICATLIANGAFIFAWCVVFSLSIAFHCRYYWAINCKDNAESDLCSNFPIEIDIAYLLQCVPMLFMLVLILYFASYNKILSCSNCLWLSWLLFIMLISIMVCFGGNGVGCYD</sequence>
<dbReference type="AlphaFoldDB" id="A0AAW3J567"/>
<dbReference type="Proteomes" id="UP000037800">
    <property type="component" value="Unassembled WGS sequence"/>
</dbReference>
<reference evidence="2 3" key="1">
    <citation type="submission" date="2014-06" db="EMBL/GenBank/DDBJ databases">
        <title>Helicobacter pullorum isolates in fresh chicken meat - phenotypic and genotypic features.</title>
        <authorList>
            <person name="Borges V."/>
            <person name="Santos A."/>
            <person name="Correia C.B."/>
            <person name="Saraiva M."/>
            <person name="Menard A."/>
            <person name="Vieira L."/>
            <person name="Sampaio D.A."/>
            <person name="Gomes J.P."/>
            <person name="Oleastro M."/>
        </authorList>
    </citation>
    <scope>NUCLEOTIDE SEQUENCE [LARGE SCALE GENOMIC DNA]</scope>
    <source>
        <strain evidence="2 3">229336/12</strain>
    </source>
</reference>
<feature type="transmembrane region" description="Helical" evidence="1">
    <location>
        <begin position="135"/>
        <end position="155"/>
    </location>
</feature>
<feature type="transmembrane region" description="Helical" evidence="1">
    <location>
        <begin position="9"/>
        <end position="27"/>
    </location>
</feature>